<name>N1V2T1_9MICC</name>
<dbReference type="AlphaFoldDB" id="N1V2T1"/>
<dbReference type="Pfam" id="PF13604">
    <property type="entry name" value="AAA_30"/>
    <property type="match status" value="1"/>
</dbReference>
<dbReference type="GO" id="GO:0043139">
    <property type="term" value="F:5'-3' DNA helicase activity"/>
    <property type="evidence" value="ECO:0007669"/>
    <property type="project" value="TreeGrafter"/>
</dbReference>
<dbReference type="InterPro" id="IPR050534">
    <property type="entry name" value="Coronavir_polyprotein_1ab"/>
</dbReference>
<dbReference type="SUPFAM" id="SSF52540">
    <property type="entry name" value="P-loop containing nucleoside triphosphate hydrolases"/>
    <property type="match status" value="1"/>
</dbReference>
<organism evidence="1 2">
    <name type="scientific">Arthrobacter crystallopoietes BAB-32</name>
    <dbReference type="NCBI Taxonomy" id="1246476"/>
    <lineage>
        <taxon>Bacteria</taxon>
        <taxon>Bacillati</taxon>
        <taxon>Actinomycetota</taxon>
        <taxon>Actinomycetes</taxon>
        <taxon>Micrococcales</taxon>
        <taxon>Micrococcaceae</taxon>
        <taxon>Crystallibacter</taxon>
    </lineage>
</organism>
<sequence>MIDLTDIGLEPEEADATLEAAAAPEQEEAPKSDLVAGSVLARALYNVWTGQPCTVIDSPPGAGKTTLVLDIVAQLKQRSKLKVVLATPTKRGAYDLAERIAARLGPDSKGRPQVALSVYQMTPPPGVANGGRDSELTNIPVVRTIASCKRSAPACDLMIVDEAYQATFADVTGAADNAKQVLMVGDPGQIGPVVTADVSAFRGRDAATHMRAPEVYTQRSYTQVLAMDTTYRLGQQTVDAIAPLYNFDFSSSRPDRHVERSDGKRLRELRPMEIPVSPTIESLDTMVRVAEAAAKMVGRTLVETDTDGTEYRRPLEQSDVAVVVAHNAQSSTITAILRDMKMPNITVGTADKMQGGQWHAVIALDPFTGHSTASGHRLSPGRLCVMASRHLTHLSWLFSDNWEEMLNDPDVDKHEAKLARTVRRALTGTV</sequence>
<reference evidence="1 2" key="1">
    <citation type="journal article" date="2013" name="Genome Announc.">
        <title>Draft Genome Sequence of Arthrobacter crystallopoietes Strain BAB-32, Revealing Genes for Bioremediation.</title>
        <authorList>
            <person name="Joshi M.N."/>
            <person name="Pandit A.S."/>
            <person name="Sharma A."/>
            <person name="Pandya R.V."/>
            <person name="Desai S.M."/>
            <person name="Saxena A.K."/>
            <person name="Bagatharia S.B."/>
        </authorList>
    </citation>
    <scope>NUCLEOTIDE SEQUENCE [LARGE SCALE GENOMIC DNA]</scope>
    <source>
        <strain evidence="1 2">BAB-32</strain>
    </source>
</reference>
<proteinExistence type="predicted"/>
<dbReference type="PANTHER" id="PTHR43788:SF8">
    <property type="entry name" value="DNA-BINDING PROTEIN SMUBP-2"/>
    <property type="match status" value="1"/>
</dbReference>
<dbReference type="OrthoDB" id="9757917at2"/>
<dbReference type="EMBL" id="ANPE02000067">
    <property type="protein sequence ID" value="EMY35655.1"/>
    <property type="molecule type" value="Genomic_DNA"/>
</dbReference>
<evidence type="ECO:0000313" key="1">
    <source>
        <dbReference type="EMBL" id="EMY35655.1"/>
    </source>
</evidence>
<dbReference type="Proteomes" id="UP000010729">
    <property type="component" value="Unassembled WGS sequence"/>
</dbReference>
<accession>N1V2T1</accession>
<comment type="caution">
    <text evidence="1">The sequence shown here is derived from an EMBL/GenBank/DDBJ whole genome shotgun (WGS) entry which is preliminary data.</text>
</comment>
<dbReference type="RefSeq" id="WP_005267176.1">
    <property type="nucleotide sequence ID" value="NZ_ANPE02000067.1"/>
</dbReference>
<dbReference type="PANTHER" id="PTHR43788">
    <property type="entry name" value="DNA2/NAM7 HELICASE FAMILY MEMBER"/>
    <property type="match status" value="1"/>
</dbReference>
<gene>
    <name evidence="1" type="ORF">D477_003133</name>
</gene>
<dbReference type="Gene3D" id="3.40.50.300">
    <property type="entry name" value="P-loop containing nucleotide triphosphate hydrolases"/>
    <property type="match status" value="2"/>
</dbReference>
<dbReference type="InterPro" id="IPR027417">
    <property type="entry name" value="P-loop_NTPase"/>
</dbReference>
<evidence type="ECO:0000313" key="2">
    <source>
        <dbReference type="Proteomes" id="UP000010729"/>
    </source>
</evidence>
<keyword evidence="2" id="KW-1185">Reference proteome</keyword>
<protein>
    <submittedName>
        <fullName evidence="1">Uncharacterized protein</fullName>
    </submittedName>
</protein>